<evidence type="ECO:0000259" key="1">
    <source>
        <dbReference type="PROSITE" id="PS50206"/>
    </source>
</evidence>
<evidence type="ECO:0000313" key="2">
    <source>
        <dbReference type="EMBL" id="MEY8537861.1"/>
    </source>
</evidence>
<feature type="domain" description="Rhodanese" evidence="1">
    <location>
        <begin position="13"/>
        <end position="97"/>
    </location>
</feature>
<sequence>MKTATIQELNEALLSDTPLIDVRESYEYTAGFVPTAKNIPLSQLTERFSEIKNGSYIICQSGARSEHACDFLEAKGLDVTNVLGGTSAWTGCLATEE</sequence>
<comment type="caution">
    <text evidence="2">The sequence shown here is derived from an EMBL/GenBank/DDBJ whole genome shotgun (WGS) entry which is preliminary data.</text>
</comment>
<name>A0ABV4D7X2_9LACT</name>
<dbReference type="InterPro" id="IPR001763">
    <property type="entry name" value="Rhodanese-like_dom"/>
</dbReference>
<dbReference type="RefSeq" id="WP_251713318.1">
    <property type="nucleotide sequence ID" value="NZ_JBCLSQ010000010.1"/>
</dbReference>
<dbReference type="PANTHER" id="PTHR43031">
    <property type="entry name" value="FAD-DEPENDENT OXIDOREDUCTASE"/>
    <property type="match status" value="1"/>
</dbReference>
<dbReference type="InterPro" id="IPR036873">
    <property type="entry name" value="Rhodanese-like_dom_sf"/>
</dbReference>
<dbReference type="Gene3D" id="3.40.250.10">
    <property type="entry name" value="Rhodanese-like domain"/>
    <property type="match status" value="1"/>
</dbReference>
<dbReference type="SUPFAM" id="SSF52821">
    <property type="entry name" value="Rhodanese/Cell cycle control phosphatase"/>
    <property type="match status" value="1"/>
</dbReference>
<dbReference type="PROSITE" id="PS50206">
    <property type="entry name" value="RHODANESE_3"/>
    <property type="match status" value="1"/>
</dbReference>
<dbReference type="Proteomes" id="UP001565242">
    <property type="component" value="Unassembled WGS sequence"/>
</dbReference>
<dbReference type="CDD" id="cd00158">
    <property type="entry name" value="RHOD"/>
    <property type="match status" value="1"/>
</dbReference>
<dbReference type="EMBL" id="JBCLSQ010000010">
    <property type="protein sequence ID" value="MEY8537861.1"/>
    <property type="molecule type" value="Genomic_DNA"/>
</dbReference>
<dbReference type="Pfam" id="PF00581">
    <property type="entry name" value="Rhodanese"/>
    <property type="match status" value="1"/>
</dbReference>
<gene>
    <name evidence="2" type="ORF">AALM99_05320</name>
</gene>
<organism evidence="2 3">
    <name type="scientific">Lactococcus muris</name>
    <dbReference type="NCBI Taxonomy" id="2941330"/>
    <lineage>
        <taxon>Bacteria</taxon>
        <taxon>Bacillati</taxon>
        <taxon>Bacillota</taxon>
        <taxon>Bacilli</taxon>
        <taxon>Lactobacillales</taxon>
        <taxon>Streptococcaceae</taxon>
        <taxon>Lactococcus</taxon>
    </lineage>
</organism>
<keyword evidence="3" id="KW-1185">Reference proteome</keyword>
<dbReference type="PANTHER" id="PTHR43031:SF17">
    <property type="entry name" value="SULFURTRANSFERASE YTWF-RELATED"/>
    <property type="match status" value="1"/>
</dbReference>
<evidence type="ECO:0000313" key="3">
    <source>
        <dbReference type="Proteomes" id="UP001565242"/>
    </source>
</evidence>
<dbReference type="SMART" id="SM00450">
    <property type="entry name" value="RHOD"/>
    <property type="match status" value="1"/>
</dbReference>
<dbReference type="InterPro" id="IPR050229">
    <property type="entry name" value="GlpE_sulfurtransferase"/>
</dbReference>
<protein>
    <submittedName>
        <fullName evidence="2">Rhodanese-like domain-containing protein</fullName>
    </submittedName>
</protein>
<reference evidence="2 3" key="1">
    <citation type="submission" date="2024-03" db="EMBL/GenBank/DDBJ databases">
        <title>Mouse gut bacterial collection (mGBC) of GemPharmatech.</title>
        <authorList>
            <person name="He Y."/>
            <person name="Dong L."/>
            <person name="Wu D."/>
            <person name="Gao X."/>
            <person name="Lin Z."/>
        </authorList>
    </citation>
    <scope>NUCLEOTIDE SEQUENCE [LARGE SCALE GENOMIC DNA]</scope>
    <source>
        <strain evidence="2 3">20-218</strain>
    </source>
</reference>
<accession>A0ABV4D7X2</accession>
<proteinExistence type="predicted"/>